<reference evidence="1 2" key="1">
    <citation type="journal article" date="2014" name="Agronomy (Basel)">
        <title>A Draft Genome Sequence for Ensete ventricosum, the Drought-Tolerant Tree Against Hunger.</title>
        <authorList>
            <person name="Harrison J."/>
            <person name="Moore K.A."/>
            <person name="Paszkiewicz K."/>
            <person name="Jones T."/>
            <person name="Grant M."/>
            <person name="Ambacheew D."/>
            <person name="Muzemil S."/>
            <person name="Studholme D.J."/>
        </authorList>
    </citation>
    <scope>NUCLEOTIDE SEQUENCE [LARGE SCALE GENOMIC DNA]</scope>
</reference>
<evidence type="ECO:0000313" key="1">
    <source>
        <dbReference type="EMBL" id="RRT66078.1"/>
    </source>
</evidence>
<gene>
    <name evidence="1" type="ORF">B296_00005453</name>
</gene>
<comment type="caution">
    <text evidence="1">The sequence shown here is derived from an EMBL/GenBank/DDBJ whole genome shotgun (WGS) entry which is preliminary data.</text>
</comment>
<evidence type="ECO:0000313" key="2">
    <source>
        <dbReference type="Proteomes" id="UP000287651"/>
    </source>
</evidence>
<accession>A0A426ZQ32</accession>
<dbReference type="EMBL" id="AMZH03005569">
    <property type="protein sequence ID" value="RRT66078.1"/>
    <property type="molecule type" value="Genomic_DNA"/>
</dbReference>
<dbReference type="Proteomes" id="UP000287651">
    <property type="component" value="Unassembled WGS sequence"/>
</dbReference>
<organism evidence="1 2">
    <name type="scientific">Ensete ventricosum</name>
    <name type="common">Abyssinian banana</name>
    <name type="synonym">Musa ensete</name>
    <dbReference type="NCBI Taxonomy" id="4639"/>
    <lineage>
        <taxon>Eukaryota</taxon>
        <taxon>Viridiplantae</taxon>
        <taxon>Streptophyta</taxon>
        <taxon>Embryophyta</taxon>
        <taxon>Tracheophyta</taxon>
        <taxon>Spermatophyta</taxon>
        <taxon>Magnoliopsida</taxon>
        <taxon>Liliopsida</taxon>
        <taxon>Zingiberales</taxon>
        <taxon>Musaceae</taxon>
        <taxon>Ensete</taxon>
    </lineage>
</organism>
<sequence length="124" mass="14069">MRLGTRQECVLSSPRGIRSLPRWRKGVRQKKTETHRKITRGSRKACWELTTMVKMNYKLDMDLGSSLGIEPRIGRCGGTSPEFARRFIEGIEKLARNTSGDCQRKTVRLITVESGGCRIMGVRS</sequence>
<dbReference type="AlphaFoldDB" id="A0A426ZQ32"/>
<protein>
    <submittedName>
        <fullName evidence="1">Uncharacterized protein</fullName>
    </submittedName>
</protein>
<proteinExistence type="predicted"/>
<name>A0A426ZQ32_ENSVE</name>